<dbReference type="PROSITE" id="PS50119">
    <property type="entry name" value="ZF_BBOX"/>
    <property type="match status" value="2"/>
</dbReference>
<feature type="domain" description="B box-type" evidence="13">
    <location>
        <begin position="541"/>
        <end position="584"/>
    </location>
</feature>
<keyword evidence="7" id="KW-0862">Zinc</keyword>
<dbReference type="InterPro" id="IPR001298">
    <property type="entry name" value="Filamin/ABP280_rpt"/>
</dbReference>
<dbReference type="FunFam" id="2.120.10.30:FF:000013">
    <property type="entry name" value="E3 ubiquitin-protein ligase TRIM71"/>
    <property type="match status" value="1"/>
</dbReference>
<dbReference type="AlphaFoldDB" id="A0A2B4SNP0"/>
<dbReference type="InterPro" id="IPR017868">
    <property type="entry name" value="Filamin/ABP280_repeat-like"/>
</dbReference>
<dbReference type="SMART" id="SM00184">
    <property type="entry name" value="RING"/>
    <property type="match status" value="1"/>
</dbReference>
<feature type="compositionally biased region" description="Polar residues" evidence="11">
    <location>
        <begin position="43"/>
        <end position="52"/>
    </location>
</feature>
<dbReference type="InterPro" id="IPR011042">
    <property type="entry name" value="6-blade_b-propeller_TolB-like"/>
</dbReference>
<dbReference type="InterPro" id="IPR047153">
    <property type="entry name" value="TRIM45/56/19-like"/>
</dbReference>
<feature type="compositionally biased region" description="Basic and acidic residues" evidence="11">
    <location>
        <begin position="282"/>
        <end position="292"/>
    </location>
</feature>
<keyword evidence="2" id="KW-0597">Phosphoprotein</keyword>
<protein>
    <submittedName>
        <fullName evidence="14">E3 ubiquitin-protein ligase TRIM71</fullName>
    </submittedName>
</protein>
<evidence type="ECO:0000256" key="11">
    <source>
        <dbReference type="SAM" id="MobiDB-lite"/>
    </source>
</evidence>
<dbReference type="SUPFAM" id="SSF81296">
    <property type="entry name" value="E set domains"/>
    <property type="match status" value="1"/>
</dbReference>
<dbReference type="InterPro" id="IPR017907">
    <property type="entry name" value="Znf_RING_CS"/>
</dbReference>
<dbReference type="Gene3D" id="2.60.40.10">
    <property type="entry name" value="Immunoglobulins"/>
    <property type="match status" value="1"/>
</dbReference>
<evidence type="ECO:0000256" key="3">
    <source>
        <dbReference type="ARBA" id="ARBA00022723"/>
    </source>
</evidence>
<dbReference type="Pfam" id="PF13445">
    <property type="entry name" value="zf-RING_UBOX"/>
    <property type="match status" value="1"/>
</dbReference>
<dbReference type="SUPFAM" id="SSF57845">
    <property type="entry name" value="B-box zinc-binding domain"/>
    <property type="match status" value="1"/>
</dbReference>
<evidence type="ECO:0000313" key="14">
    <source>
        <dbReference type="EMBL" id="PFX30490.1"/>
    </source>
</evidence>
<dbReference type="SUPFAM" id="SSF57850">
    <property type="entry name" value="RING/U-box"/>
    <property type="match status" value="1"/>
</dbReference>
<evidence type="ECO:0000256" key="10">
    <source>
        <dbReference type="PROSITE-ProRule" id="PRU00504"/>
    </source>
</evidence>
<evidence type="ECO:0000259" key="13">
    <source>
        <dbReference type="PROSITE" id="PS50119"/>
    </source>
</evidence>
<feature type="domain" description="B box-type" evidence="13">
    <location>
        <begin position="480"/>
        <end position="527"/>
    </location>
</feature>
<feature type="compositionally biased region" description="Basic and acidic residues" evidence="11">
    <location>
        <begin position="85"/>
        <end position="131"/>
    </location>
</feature>
<feature type="compositionally biased region" description="Basic and acidic residues" evidence="11">
    <location>
        <begin position="208"/>
        <end position="223"/>
    </location>
</feature>
<dbReference type="InterPro" id="IPR013083">
    <property type="entry name" value="Znf_RING/FYVE/PHD"/>
</dbReference>
<dbReference type="EMBL" id="LSMT01000049">
    <property type="protein sequence ID" value="PFX30490.1"/>
    <property type="molecule type" value="Genomic_DNA"/>
</dbReference>
<evidence type="ECO:0000256" key="9">
    <source>
        <dbReference type="PROSITE-ProRule" id="PRU00087"/>
    </source>
</evidence>
<evidence type="ECO:0000256" key="4">
    <source>
        <dbReference type="ARBA" id="ARBA00022737"/>
    </source>
</evidence>
<feature type="repeat" description="Filamin" evidence="9">
    <location>
        <begin position="764"/>
        <end position="871"/>
    </location>
</feature>
<dbReference type="PROSITE" id="PS51125">
    <property type="entry name" value="NHL"/>
    <property type="match status" value="6"/>
</dbReference>
<dbReference type="InterPro" id="IPR001258">
    <property type="entry name" value="NHL_repeat"/>
</dbReference>
<evidence type="ECO:0000256" key="1">
    <source>
        <dbReference type="ARBA" id="ARBA00008518"/>
    </source>
</evidence>
<dbReference type="Pfam" id="PF00630">
    <property type="entry name" value="Filamin"/>
    <property type="match status" value="1"/>
</dbReference>
<feature type="repeat" description="NHL" evidence="10">
    <location>
        <begin position="880"/>
        <end position="921"/>
    </location>
</feature>
<keyword evidence="5 8" id="KW-0863">Zinc-finger</keyword>
<dbReference type="InterPro" id="IPR001841">
    <property type="entry name" value="Znf_RING"/>
</dbReference>
<dbReference type="Proteomes" id="UP000225706">
    <property type="component" value="Unassembled WGS sequence"/>
</dbReference>
<feature type="region of interest" description="Disordered" evidence="11">
    <location>
        <begin position="32"/>
        <end position="243"/>
    </location>
</feature>
<reference evidence="15" key="1">
    <citation type="journal article" date="2017" name="bioRxiv">
        <title>Comparative analysis of the genomes of Stylophora pistillata and Acropora digitifera provides evidence for extensive differences between species of corals.</title>
        <authorList>
            <person name="Voolstra C.R."/>
            <person name="Li Y."/>
            <person name="Liew Y.J."/>
            <person name="Baumgarten S."/>
            <person name="Zoccola D."/>
            <person name="Flot J.-F."/>
            <person name="Tambutte S."/>
            <person name="Allemand D."/>
            <person name="Aranda M."/>
        </authorList>
    </citation>
    <scope>NUCLEOTIDE SEQUENCE [LARGE SCALE GENOMIC DNA]</scope>
</reference>
<dbReference type="PANTHER" id="PTHR25462">
    <property type="entry name" value="BONUS, ISOFORM C-RELATED"/>
    <property type="match status" value="1"/>
</dbReference>
<dbReference type="InterPro" id="IPR014756">
    <property type="entry name" value="Ig_E-set"/>
</dbReference>
<evidence type="ECO:0000256" key="6">
    <source>
        <dbReference type="ARBA" id="ARBA00022786"/>
    </source>
</evidence>
<dbReference type="InterPro" id="IPR003649">
    <property type="entry name" value="Bbox_C"/>
</dbReference>
<evidence type="ECO:0000313" key="15">
    <source>
        <dbReference type="Proteomes" id="UP000225706"/>
    </source>
</evidence>
<dbReference type="PROSITE" id="PS00028">
    <property type="entry name" value="ZINC_FINGER_C2H2_1"/>
    <property type="match status" value="1"/>
</dbReference>
<organism evidence="14 15">
    <name type="scientific">Stylophora pistillata</name>
    <name type="common">Smooth cauliflower coral</name>
    <dbReference type="NCBI Taxonomy" id="50429"/>
    <lineage>
        <taxon>Eukaryota</taxon>
        <taxon>Metazoa</taxon>
        <taxon>Cnidaria</taxon>
        <taxon>Anthozoa</taxon>
        <taxon>Hexacorallia</taxon>
        <taxon>Scleractinia</taxon>
        <taxon>Astrocoeniina</taxon>
        <taxon>Pocilloporidae</taxon>
        <taxon>Stylophora</taxon>
    </lineage>
</organism>
<feature type="domain" description="RING-type" evidence="12">
    <location>
        <begin position="406"/>
        <end position="447"/>
    </location>
</feature>
<feature type="repeat" description="NHL" evidence="10">
    <location>
        <begin position="1107"/>
        <end position="1150"/>
    </location>
</feature>
<comment type="similarity">
    <text evidence="1">Belongs to the TRIM/RBCC family.</text>
</comment>
<sequence>MSKISDERSKTGIIRKEGSMRDKLRLKIRQRIHNLPSGEGDENVNTLNQAESVRTRRDHGRKASSRDETVKELLSNDSNSKHGKKEYDGHRKTREHSQHFGETRNREVLGRNRRNTLTDRRKETDGTRPRVENPNGRPLGEYPRGKPHRRDEVLPKDKSSCEGEGSLRRYIKDKPYPKDRSHPRDKTNRGDMSNPVDMSVPHGSGNKENFDTRHNTQRDENHGESIGGGRSNSKLPLSPKPHKLRQPLHKEAKCSLKSQKQAASSGKSEFLSSLVKLKDALQAHSKDQKSPKELSMSKSQVEVNSHPYKDDAAKTNSRRNFFPAIRELEDFWEKVVAIDLKGSPLAKPLPLSTDEVREDATMWRITTTRKLAEFEHKMASVRDDLDINPMMDNPVFSTGSSVNLFCPLCHEMFVNPRLLPCLHTFCKRCLENLVVPRSSSLSCPACRTDVPLTERGVGAFPPNFVVTTMMDVAAVRAHDKNPIMCSSCEDKLPAAARCIECMDFLCHDCRNAHMRLRLTKTHRVVSLDELKSSPRPEDLLHRPIFCMEHTHEKLRYYCESCEQAICRECTMTSHSTERHKYTQLTDTIDKQTQNISQLAEKLKRKVPIVTQSTKDVEEVTCRLEARAEVAKSEIQKCFPRILKALQDREKGMMAEVETMVQRKSKVLGLQQERLENELKRLTTTCNFTEEVLRHGNSVEILVIKKQLCDRLNDLISTKFQGEPEENDVIYFVANQDEVLKALENLGQIKTSNAFPTNCTVADDMKNATKGRRSKFTVLTRDHSGAQCTGGGEDVMVDVYTSDGRTVPAEVRPLGSSPGSSHALSRYNSQNVEDHRNGSYGVSYSPFNVGMHKVSVTVRDKHIQGSPFKVNVVNSGESYLKFGKKGTEIGEFNGIFGVAVDDEGRIIITDCHNHRVQVFNQNGGFMFQFGRKGEGSGQFQCPTGVGVDPDGRIVVCERLGSRMQIFDRDGMFLHKFSVPDLKASTLAVDANRRIIVADSANRCIHVISLDTGQSFKFGSFGDGNGELNYPCYVAVNSQGHIIVSDMHSHRIQVFDPRGRFMFNFGRKGSQDGELMRPTGVAVGHDGNIIVADRDNHRIQVFSSEGRFVTKFGTKGDGDGQLNDPHGLALTPEGNIIVADFRNNRVQLFGQPA</sequence>
<dbReference type="PROSITE" id="PS00518">
    <property type="entry name" value="ZF_RING_1"/>
    <property type="match status" value="1"/>
</dbReference>
<evidence type="ECO:0000256" key="7">
    <source>
        <dbReference type="ARBA" id="ARBA00022833"/>
    </source>
</evidence>
<evidence type="ECO:0000256" key="8">
    <source>
        <dbReference type="PROSITE-ProRule" id="PRU00024"/>
    </source>
</evidence>
<dbReference type="Gene3D" id="3.30.160.60">
    <property type="entry name" value="Classic Zinc Finger"/>
    <property type="match status" value="1"/>
</dbReference>
<gene>
    <name evidence="14" type="primary">trim71</name>
    <name evidence="14" type="ORF">AWC38_SpisGene4692</name>
</gene>
<dbReference type="Gene3D" id="2.120.10.30">
    <property type="entry name" value="TolB, C-terminal domain"/>
    <property type="match status" value="2"/>
</dbReference>
<dbReference type="PROSITE" id="PS50089">
    <property type="entry name" value="ZF_RING_2"/>
    <property type="match status" value="1"/>
</dbReference>
<dbReference type="SMART" id="SM00557">
    <property type="entry name" value="IG_FLMN"/>
    <property type="match status" value="1"/>
</dbReference>
<comment type="caution">
    <text evidence="14">The sequence shown here is derived from an EMBL/GenBank/DDBJ whole genome shotgun (WGS) entry which is preliminary data.</text>
</comment>
<keyword evidence="3" id="KW-0479">Metal-binding</keyword>
<feature type="region of interest" description="Disordered" evidence="11">
    <location>
        <begin position="282"/>
        <end position="314"/>
    </location>
</feature>
<proteinExistence type="inferred from homology"/>
<feature type="region of interest" description="Disordered" evidence="11">
    <location>
        <begin position="1"/>
        <end position="20"/>
    </location>
</feature>
<name>A0A2B4SNP0_STYPI</name>
<dbReference type="PROSITE" id="PS50194">
    <property type="entry name" value="FILAMIN_REPEAT"/>
    <property type="match status" value="1"/>
</dbReference>
<dbReference type="SUPFAM" id="SSF101898">
    <property type="entry name" value="NHL repeat"/>
    <property type="match status" value="1"/>
</dbReference>
<feature type="repeat" description="NHL" evidence="10">
    <location>
        <begin position="925"/>
        <end position="968"/>
    </location>
</feature>
<dbReference type="Gene3D" id="3.30.40.10">
    <property type="entry name" value="Zinc/RING finger domain, C3HC4 (zinc finger)"/>
    <property type="match status" value="1"/>
</dbReference>
<dbReference type="InterPro" id="IPR013783">
    <property type="entry name" value="Ig-like_fold"/>
</dbReference>
<dbReference type="STRING" id="50429.A0A2B4SNP0"/>
<keyword evidence="15" id="KW-1185">Reference proteome</keyword>
<keyword evidence="6" id="KW-0833">Ubl conjugation pathway</keyword>
<keyword evidence="4" id="KW-0677">Repeat</keyword>
<dbReference type="Pfam" id="PF00643">
    <property type="entry name" value="zf-B_box"/>
    <property type="match status" value="1"/>
</dbReference>
<dbReference type="GO" id="GO:0008270">
    <property type="term" value="F:zinc ion binding"/>
    <property type="evidence" value="ECO:0007669"/>
    <property type="project" value="UniProtKB-KW"/>
</dbReference>
<dbReference type="SMART" id="SM00502">
    <property type="entry name" value="BBC"/>
    <property type="match status" value="1"/>
</dbReference>
<accession>A0A2B4SNP0</accession>
<feature type="compositionally biased region" description="Basic and acidic residues" evidence="11">
    <location>
        <begin position="149"/>
        <end position="189"/>
    </location>
</feature>
<dbReference type="PANTHER" id="PTHR25462:SF303">
    <property type="entry name" value="E3 UBIQUITIN-PROTEIN LIGASE TRIM71"/>
    <property type="match status" value="1"/>
</dbReference>
<feature type="repeat" description="NHL" evidence="10">
    <location>
        <begin position="1013"/>
        <end position="1056"/>
    </location>
</feature>
<dbReference type="Pfam" id="PF01436">
    <property type="entry name" value="NHL"/>
    <property type="match status" value="4"/>
</dbReference>
<feature type="repeat" description="NHL" evidence="10">
    <location>
        <begin position="985"/>
        <end position="1009"/>
    </location>
</feature>
<dbReference type="InterPro" id="IPR027370">
    <property type="entry name" value="Znf-RING_euk"/>
</dbReference>
<dbReference type="InterPro" id="IPR013087">
    <property type="entry name" value="Znf_C2H2_type"/>
</dbReference>
<evidence type="ECO:0000259" key="12">
    <source>
        <dbReference type="PROSITE" id="PS50089"/>
    </source>
</evidence>
<evidence type="ECO:0000256" key="2">
    <source>
        <dbReference type="ARBA" id="ARBA00022553"/>
    </source>
</evidence>
<feature type="repeat" description="NHL" evidence="10">
    <location>
        <begin position="1060"/>
        <end position="1103"/>
    </location>
</feature>
<dbReference type="CDD" id="cd14954">
    <property type="entry name" value="NHL_TRIM71_like"/>
    <property type="match status" value="1"/>
</dbReference>
<evidence type="ECO:0000256" key="5">
    <source>
        <dbReference type="ARBA" id="ARBA00022771"/>
    </source>
</evidence>
<dbReference type="SMART" id="SM00336">
    <property type="entry name" value="BBOX"/>
    <property type="match status" value="2"/>
</dbReference>
<dbReference type="OrthoDB" id="342730at2759"/>
<dbReference type="InterPro" id="IPR000315">
    <property type="entry name" value="Znf_B-box"/>
</dbReference>